<gene>
    <name evidence="8" type="ORF">VPNG_05040</name>
</gene>
<evidence type="ECO:0000256" key="2">
    <source>
        <dbReference type="ARBA" id="ARBA00022692"/>
    </source>
</evidence>
<comment type="caution">
    <text evidence="8">The sequence shown here is derived from an EMBL/GenBank/DDBJ whole genome shotgun (WGS) entry which is preliminary data.</text>
</comment>
<feature type="compositionally biased region" description="Basic and acidic residues" evidence="5">
    <location>
        <begin position="1"/>
        <end position="22"/>
    </location>
</feature>
<dbReference type="GO" id="GO:0022857">
    <property type="term" value="F:transmembrane transporter activity"/>
    <property type="evidence" value="ECO:0007669"/>
    <property type="project" value="InterPro"/>
</dbReference>
<evidence type="ECO:0000256" key="3">
    <source>
        <dbReference type="ARBA" id="ARBA00022989"/>
    </source>
</evidence>
<feature type="transmembrane region" description="Helical" evidence="6">
    <location>
        <begin position="177"/>
        <end position="202"/>
    </location>
</feature>
<proteinExistence type="predicted"/>
<reference evidence="8 9" key="1">
    <citation type="submission" date="2015-09" db="EMBL/GenBank/DDBJ databases">
        <title>Host preference determinants of Valsa canker pathogens revealed by comparative genomics.</title>
        <authorList>
            <person name="Yin Z."/>
            <person name="Huang L."/>
        </authorList>
    </citation>
    <scope>NUCLEOTIDE SEQUENCE [LARGE SCALE GENOMIC DNA]</scope>
    <source>
        <strain evidence="8 9">SXYLt</strain>
    </source>
</reference>
<evidence type="ECO:0000256" key="1">
    <source>
        <dbReference type="ARBA" id="ARBA00004141"/>
    </source>
</evidence>
<feature type="region of interest" description="Disordered" evidence="5">
    <location>
        <begin position="1"/>
        <end position="64"/>
    </location>
</feature>
<feature type="transmembrane region" description="Helical" evidence="6">
    <location>
        <begin position="153"/>
        <end position="171"/>
    </location>
</feature>
<feature type="transmembrane region" description="Helical" evidence="6">
    <location>
        <begin position="126"/>
        <end position="141"/>
    </location>
</feature>
<keyword evidence="4 6" id="KW-0472">Membrane</keyword>
<dbReference type="InterPro" id="IPR011701">
    <property type="entry name" value="MFS"/>
</dbReference>
<evidence type="ECO:0000313" key="9">
    <source>
        <dbReference type="Proteomes" id="UP000285146"/>
    </source>
</evidence>
<feature type="domain" description="Major facilitator superfamily (MFS) profile" evidence="7">
    <location>
        <begin position="88"/>
        <end position="221"/>
    </location>
</feature>
<feature type="compositionally biased region" description="Basic and acidic residues" evidence="5">
    <location>
        <begin position="37"/>
        <end position="52"/>
    </location>
</feature>
<evidence type="ECO:0000256" key="5">
    <source>
        <dbReference type="SAM" id="MobiDB-lite"/>
    </source>
</evidence>
<keyword evidence="3 6" id="KW-1133">Transmembrane helix</keyword>
<evidence type="ECO:0000256" key="4">
    <source>
        <dbReference type="ARBA" id="ARBA00023136"/>
    </source>
</evidence>
<dbReference type="InParanoid" id="A0A423X4E3"/>
<evidence type="ECO:0000313" key="8">
    <source>
        <dbReference type="EMBL" id="ROW10759.1"/>
    </source>
</evidence>
<accession>A0A423X4E3</accession>
<keyword evidence="9" id="KW-1185">Reference proteome</keyword>
<evidence type="ECO:0000259" key="7">
    <source>
        <dbReference type="PROSITE" id="PS50850"/>
    </source>
</evidence>
<dbReference type="PANTHER" id="PTHR23502">
    <property type="entry name" value="MAJOR FACILITATOR SUPERFAMILY"/>
    <property type="match status" value="1"/>
</dbReference>
<dbReference type="AlphaFoldDB" id="A0A423X4E3"/>
<name>A0A423X4E3_9PEZI</name>
<comment type="subcellular location">
    <subcellularLocation>
        <location evidence="1">Membrane</location>
        <topology evidence="1">Multi-pass membrane protein</topology>
    </subcellularLocation>
</comment>
<dbReference type="InterPro" id="IPR036259">
    <property type="entry name" value="MFS_trans_sf"/>
</dbReference>
<dbReference type="Pfam" id="PF07690">
    <property type="entry name" value="MFS_1"/>
    <property type="match status" value="1"/>
</dbReference>
<dbReference type="PANTHER" id="PTHR23502:SF74">
    <property type="entry name" value="MAJOR FACILITATOR SUPERFAMILY (MFS) PROFILE DOMAIN-CONTAINING PROTEIN"/>
    <property type="match status" value="1"/>
</dbReference>
<keyword evidence="2 6" id="KW-0812">Transmembrane</keyword>
<dbReference type="GO" id="GO:0005886">
    <property type="term" value="C:plasma membrane"/>
    <property type="evidence" value="ECO:0007669"/>
    <property type="project" value="TreeGrafter"/>
</dbReference>
<dbReference type="PROSITE" id="PS50850">
    <property type="entry name" value="MFS"/>
    <property type="match status" value="1"/>
</dbReference>
<sequence length="221" mass="24295">MAVADNSDKPAAELRPRPSRHESRLHRLVSDIDDEDATSRYREERADNDVPKDSPGSASSIEDGRTVVAWLPDDPENPYNWNKWKKVSILCTTMTTVLNSTIGSALPSNAIASITKEWNVTSQTQAVLPISIFLVGPILWAPMTEQFGRRPSVIGTFVMFCVWTMACALAPNWPAFLIFRLLVGIFASAPIAIVAGIMADIYGEHRTRGRAMAAFMAAGFL</sequence>
<dbReference type="STRING" id="1230097.A0A423X4E3"/>
<dbReference type="InterPro" id="IPR020846">
    <property type="entry name" value="MFS_dom"/>
</dbReference>
<dbReference type="OrthoDB" id="5141738at2759"/>
<dbReference type="Proteomes" id="UP000285146">
    <property type="component" value="Unassembled WGS sequence"/>
</dbReference>
<protein>
    <recommendedName>
        <fullName evidence="7">Major facilitator superfamily (MFS) profile domain-containing protein</fullName>
    </recommendedName>
</protein>
<evidence type="ECO:0000256" key="6">
    <source>
        <dbReference type="SAM" id="Phobius"/>
    </source>
</evidence>
<organism evidence="8 9">
    <name type="scientific">Cytospora leucostoma</name>
    <dbReference type="NCBI Taxonomy" id="1230097"/>
    <lineage>
        <taxon>Eukaryota</taxon>
        <taxon>Fungi</taxon>
        <taxon>Dikarya</taxon>
        <taxon>Ascomycota</taxon>
        <taxon>Pezizomycotina</taxon>
        <taxon>Sordariomycetes</taxon>
        <taxon>Sordariomycetidae</taxon>
        <taxon>Diaporthales</taxon>
        <taxon>Cytosporaceae</taxon>
        <taxon>Cytospora</taxon>
    </lineage>
</organism>
<dbReference type="EMBL" id="LKEB01000028">
    <property type="protein sequence ID" value="ROW10759.1"/>
    <property type="molecule type" value="Genomic_DNA"/>
</dbReference>
<dbReference type="Gene3D" id="1.20.1250.20">
    <property type="entry name" value="MFS general substrate transporter like domains"/>
    <property type="match status" value="1"/>
</dbReference>
<dbReference type="SUPFAM" id="SSF103473">
    <property type="entry name" value="MFS general substrate transporter"/>
    <property type="match status" value="1"/>
</dbReference>